<accession>A0ABW8P1C8</accession>
<dbReference type="Gene3D" id="2.30.170.10">
    <property type="match status" value="1"/>
</dbReference>
<dbReference type="RefSeq" id="WP_405130077.1">
    <property type="nucleotide sequence ID" value="NZ_JAHWXS010000027.1"/>
</dbReference>
<organism evidence="3 4">
    <name type="scientific">Pseudomonas urmiensis</name>
    <dbReference type="NCBI Taxonomy" id="2745493"/>
    <lineage>
        <taxon>Bacteria</taxon>
        <taxon>Pseudomonadati</taxon>
        <taxon>Pseudomonadota</taxon>
        <taxon>Gammaproteobacteria</taxon>
        <taxon>Pseudomonadales</taxon>
        <taxon>Pseudomonadaceae</taxon>
        <taxon>Pseudomonas</taxon>
    </lineage>
</organism>
<evidence type="ECO:0000256" key="2">
    <source>
        <dbReference type="ARBA" id="ARBA00022851"/>
    </source>
</evidence>
<evidence type="ECO:0000313" key="3">
    <source>
        <dbReference type="EMBL" id="MFK5736057.1"/>
    </source>
</evidence>
<keyword evidence="4" id="KW-1185">Reference proteome</keyword>
<dbReference type="EMBL" id="JAHWXS010000027">
    <property type="protein sequence ID" value="MFK5736057.1"/>
    <property type="molecule type" value="Genomic_DNA"/>
</dbReference>
<dbReference type="InterPro" id="IPR017854">
    <property type="entry name" value="Metalthion_dom_sf"/>
</dbReference>
<evidence type="ECO:0000256" key="1">
    <source>
        <dbReference type="ARBA" id="ARBA00022723"/>
    </source>
</evidence>
<dbReference type="Pfam" id="PF02069">
    <property type="entry name" value="Metallothio_Pro"/>
    <property type="match status" value="1"/>
</dbReference>
<protein>
    <submittedName>
        <fullName evidence="3">Metallothionein</fullName>
    </submittedName>
</protein>
<dbReference type="SUPFAM" id="SSF57868">
    <property type="entry name" value="Metallothionein"/>
    <property type="match status" value="1"/>
</dbReference>
<name>A0ABW8P1C8_9PSED</name>
<evidence type="ECO:0000313" key="4">
    <source>
        <dbReference type="Proteomes" id="UP001621534"/>
    </source>
</evidence>
<reference evidence="3 4" key="1">
    <citation type="journal article" date="2012" name="Plant Soil">
        <title>Screening of plant growth-promoting traits in arsenic-resistant bacteria isolated from the rhizosphere of soybean plants from Argentinean agricultural soil.</title>
        <authorList>
            <person name="Wevar Oller A.L."/>
            <person name="Talano M.A."/>
            <person name="Agostini E."/>
        </authorList>
    </citation>
    <scope>NUCLEOTIDE SEQUENCE [LARGE SCALE GENOMIC DNA]</scope>
    <source>
        <strain evidence="3 4">AW4</strain>
    </source>
</reference>
<keyword evidence="2" id="KW-0480">Metal-thiolate cluster</keyword>
<dbReference type="InterPro" id="IPR000518">
    <property type="entry name" value="Metalthion_fam14_prok"/>
</dbReference>
<proteinExistence type="predicted"/>
<sequence>MKEQHCACPHCNCTVDANAVQQGGKAYCCEACATGHRNGERCRMGGCSCGTPDPSEQT</sequence>
<keyword evidence="1" id="KW-0479">Metal-binding</keyword>
<gene>
    <name evidence="3" type="ORF">KW869_21210</name>
</gene>
<comment type="caution">
    <text evidence="3">The sequence shown here is derived from an EMBL/GenBank/DDBJ whole genome shotgun (WGS) entry which is preliminary data.</text>
</comment>
<dbReference type="Proteomes" id="UP001621534">
    <property type="component" value="Unassembled WGS sequence"/>
</dbReference>